<protein>
    <submittedName>
        <fullName evidence="1">Uncharacterized protein</fullName>
    </submittedName>
</protein>
<keyword evidence="2" id="KW-1185">Reference proteome</keyword>
<proteinExistence type="predicted"/>
<gene>
    <name evidence="1" type="ORF">VNO77_01953</name>
</gene>
<comment type="caution">
    <text evidence="1">The sequence shown here is derived from an EMBL/GenBank/DDBJ whole genome shotgun (WGS) entry which is preliminary data.</text>
</comment>
<evidence type="ECO:0000313" key="2">
    <source>
        <dbReference type="Proteomes" id="UP001367508"/>
    </source>
</evidence>
<dbReference type="EMBL" id="JAYMYQ010000001">
    <property type="protein sequence ID" value="KAK7359981.1"/>
    <property type="molecule type" value="Genomic_DNA"/>
</dbReference>
<organism evidence="1 2">
    <name type="scientific">Canavalia gladiata</name>
    <name type="common">Sword bean</name>
    <name type="synonym">Dolichos gladiatus</name>
    <dbReference type="NCBI Taxonomy" id="3824"/>
    <lineage>
        <taxon>Eukaryota</taxon>
        <taxon>Viridiplantae</taxon>
        <taxon>Streptophyta</taxon>
        <taxon>Embryophyta</taxon>
        <taxon>Tracheophyta</taxon>
        <taxon>Spermatophyta</taxon>
        <taxon>Magnoliopsida</taxon>
        <taxon>eudicotyledons</taxon>
        <taxon>Gunneridae</taxon>
        <taxon>Pentapetalae</taxon>
        <taxon>rosids</taxon>
        <taxon>fabids</taxon>
        <taxon>Fabales</taxon>
        <taxon>Fabaceae</taxon>
        <taxon>Papilionoideae</taxon>
        <taxon>50 kb inversion clade</taxon>
        <taxon>NPAAA clade</taxon>
        <taxon>indigoferoid/millettioid clade</taxon>
        <taxon>Phaseoleae</taxon>
        <taxon>Canavalia</taxon>
    </lineage>
</organism>
<dbReference type="Proteomes" id="UP001367508">
    <property type="component" value="Unassembled WGS sequence"/>
</dbReference>
<reference evidence="1 2" key="1">
    <citation type="submission" date="2024-01" db="EMBL/GenBank/DDBJ databases">
        <title>The genomes of 5 underutilized Papilionoideae crops provide insights into root nodulation and disease resistanc.</title>
        <authorList>
            <person name="Jiang F."/>
        </authorList>
    </citation>
    <scope>NUCLEOTIDE SEQUENCE [LARGE SCALE GENOMIC DNA]</scope>
    <source>
        <strain evidence="1">LVBAO_FW01</strain>
        <tissue evidence="1">Leaves</tissue>
    </source>
</reference>
<evidence type="ECO:0000313" key="1">
    <source>
        <dbReference type="EMBL" id="KAK7359981.1"/>
    </source>
</evidence>
<dbReference type="AlphaFoldDB" id="A0AAN9MU33"/>
<name>A0AAN9MU33_CANGL</name>
<sequence length="67" mass="7453">MLSDESSCNLQCLKPNPVRHGHPTAVTLFFARVSPEALNPIQLTLPLSYNLPCFLRSCVFCFVSTLN</sequence>
<accession>A0AAN9MU33</accession>